<dbReference type="SUPFAM" id="SSF52266">
    <property type="entry name" value="SGNH hydrolase"/>
    <property type="match status" value="1"/>
</dbReference>
<name>A0A8H9GUC9_9DEIO</name>
<dbReference type="Pfam" id="PF13472">
    <property type="entry name" value="Lipase_GDSL_2"/>
    <property type="match status" value="1"/>
</dbReference>
<dbReference type="InterPro" id="IPR036514">
    <property type="entry name" value="SGNH_hydro_sf"/>
</dbReference>
<evidence type="ECO:0000259" key="1">
    <source>
        <dbReference type="Pfam" id="PF13472"/>
    </source>
</evidence>
<dbReference type="Gene3D" id="3.40.50.1110">
    <property type="entry name" value="SGNH hydrolase"/>
    <property type="match status" value="1"/>
</dbReference>
<dbReference type="InterPro" id="IPR013830">
    <property type="entry name" value="SGNH_hydro"/>
</dbReference>
<dbReference type="AlphaFoldDB" id="A0A8H9GUC9"/>
<reference evidence="3" key="1">
    <citation type="journal article" date="2019" name="Int. J. Syst. Evol. Microbiol.">
        <title>The Global Catalogue of Microorganisms (GCM) 10K type strain sequencing project: providing services to taxonomists for standard genome sequencing and annotation.</title>
        <authorList>
            <consortium name="The Broad Institute Genomics Platform"/>
            <consortium name="The Broad Institute Genome Sequencing Center for Infectious Disease"/>
            <person name="Wu L."/>
            <person name="Ma J."/>
        </authorList>
    </citation>
    <scope>NUCLEOTIDE SEQUENCE [LARGE SCALE GENOMIC DNA]</scope>
    <source>
        <strain evidence="3">JCM 31047</strain>
    </source>
</reference>
<feature type="domain" description="SGNH hydrolase-type esterase" evidence="1">
    <location>
        <begin position="31"/>
        <end position="220"/>
    </location>
</feature>
<proteinExistence type="predicted"/>
<protein>
    <recommendedName>
        <fullName evidence="1">SGNH hydrolase-type esterase domain-containing protein</fullName>
    </recommendedName>
</protein>
<evidence type="ECO:0000313" key="3">
    <source>
        <dbReference type="Proteomes" id="UP000600547"/>
    </source>
</evidence>
<accession>A0A8H9GUC9</accession>
<comment type="caution">
    <text evidence="2">The sequence shown here is derived from an EMBL/GenBank/DDBJ whole genome shotgun (WGS) entry which is preliminary data.</text>
</comment>
<gene>
    <name evidence="2" type="ORF">GCM10008956_30470</name>
</gene>
<organism evidence="2 3">
    <name type="scientific">Deinococcus arenae</name>
    <dbReference type="NCBI Taxonomy" id="1452751"/>
    <lineage>
        <taxon>Bacteria</taxon>
        <taxon>Thermotogati</taxon>
        <taxon>Deinococcota</taxon>
        <taxon>Deinococci</taxon>
        <taxon>Deinococcales</taxon>
        <taxon>Deinococcaceae</taxon>
        <taxon>Deinococcus</taxon>
    </lineage>
</organism>
<dbReference type="CDD" id="cd00229">
    <property type="entry name" value="SGNH_hydrolase"/>
    <property type="match status" value="1"/>
</dbReference>
<dbReference type="Proteomes" id="UP000600547">
    <property type="component" value="Unassembled WGS sequence"/>
</dbReference>
<dbReference type="EMBL" id="BMQG01000012">
    <property type="protein sequence ID" value="GGM52312.1"/>
    <property type="molecule type" value="Genomic_DNA"/>
</dbReference>
<evidence type="ECO:0000313" key="2">
    <source>
        <dbReference type="EMBL" id="GGM52312.1"/>
    </source>
</evidence>
<keyword evidence="3" id="KW-1185">Reference proteome</keyword>
<sequence length="427" mass="44021">MRVIPAPNTPGSDLGGGGMSTPTYIPSAVMIGDSTVYGDQAGGPAQAWPAALGLLRGWTVTNAGINGSELVRGGSAGATPMVDRWQAVVPAGFAGHVLVLGGTNDYNTSRPLGRPGGSDPNTIHGALLTMARELLGRGPLMLHLLTPLWRGDAGRTEGTRNAAGYTLEQVRQAVRDTAAQLSQEFPGRVQLIDVGTSLRDWLSSAPYINADLLHPTGVGHVLIAQHLHVQVLGTDQATAPLYSREFGSLAPGLLDGQDSWTVYGGSYTVSGSGLSLAANFASQARGALRAVPGAASRAVMTYDPASIAAAGDGLILRGAHRLSDDASLCAWVIRGEEGIRLDWGTIAGTQVQSWAGIEGYALPDAGDTRVEIALAPGGMVEVRAWPVSGSRPATPMYTHTDPGIPLGVVGLVGIGAGPRTVRGVQVQ</sequence>